<gene>
    <name evidence="3" type="ORF">FZO59_06650</name>
    <name evidence="2" type="ORF">ISP11_17855</name>
</gene>
<reference evidence="3 4" key="1">
    <citation type="submission" date="2019-08" db="EMBL/GenBank/DDBJ databases">
        <title>The draft genome of Lelliottia nimipressuralis strain CICC 24156.</title>
        <authorList>
            <person name="Wu W."/>
            <person name="Feng Y."/>
            <person name="Zong Z."/>
        </authorList>
    </citation>
    <scope>NUCLEOTIDE SEQUENCE [LARGE SCALE GENOMIC DNA]</scope>
    <source>
        <strain evidence="3 4">CICC 24156</strain>
    </source>
</reference>
<organism evidence="2 5">
    <name type="scientific">Lelliottia nimipressuralis</name>
    <dbReference type="NCBI Taxonomy" id="69220"/>
    <lineage>
        <taxon>Bacteria</taxon>
        <taxon>Pseudomonadati</taxon>
        <taxon>Pseudomonadota</taxon>
        <taxon>Gammaproteobacteria</taxon>
        <taxon>Enterobacterales</taxon>
        <taxon>Enterobacteriaceae</taxon>
        <taxon>Lelliottia</taxon>
    </lineage>
</organism>
<evidence type="ECO:0000313" key="3">
    <source>
        <dbReference type="EMBL" id="TYT34065.1"/>
    </source>
</evidence>
<dbReference type="EMBL" id="VTFR01000003">
    <property type="protein sequence ID" value="TYT34065.1"/>
    <property type="molecule type" value="Genomic_DNA"/>
</dbReference>
<name>A0ABD4KEA6_9ENTR</name>
<comment type="caution">
    <text evidence="2">The sequence shown here is derived from an EMBL/GenBank/DDBJ whole genome shotgun (WGS) entry which is preliminary data.</text>
</comment>
<dbReference type="GeneID" id="97601397"/>
<evidence type="ECO:0000313" key="2">
    <source>
        <dbReference type="EMBL" id="MBF4179733.1"/>
    </source>
</evidence>
<reference evidence="2 5" key="2">
    <citation type="submission" date="2020-11" db="EMBL/GenBank/DDBJ databases">
        <title>Identification of Lelliottia nimipressuralis from Wound Infection by Whole Genome-Based Bacterial Identification.</title>
        <authorList>
            <person name="Navarathna D.H."/>
            <person name="Choi H."/>
            <person name="Jinadatha C."/>
            <person name="Chatterjee P."/>
            <person name="Hwang M."/>
        </authorList>
    </citation>
    <scope>NUCLEOTIDE SEQUENCE [LARGE SCALE GENOMIC DNA]</scope>
    <source>
        <strain evidence="2 5">DN2020</strain>
    </source>
</reference>
<evidence type="ECO:0000313" key="5">
    <source>
        <dbReference type="Proteomes" id="UP000628560"/>
    </source>
</evidence>
<evidence type="ECO:0000313" key="4">
    <source>
        <dbReference type="Proteomes" id="UP000323910"/>
    </source>
</evidence>
<dbReference type="EMBL" id="JADIXP010000012">
    <property type="protein sequence ID" value="MBF4179733.1"/>
    <property type="molecule type" value="Genomic_DNA"/>
</dbReference>
<keyword evidence="4" id="KW-1185">Reference proteome</keyword>
<evidence type="ECO:0000256" key="1">
    <source>
        <dbReference type="SAM" id="MobiDB-lite"/>
    </source>
</evidence>
<proteinExistence type="predicted"/>
<accession>A0ABD4KEA6</accession>
<dbReference type="Proteomes" id="UP000628560">
    <property type="component" value="Unassembled WGS sequence"/>
</dbReference>
<dbReference type="Proteomes" id="UP000323910">
    <property type="component" value="Unassembled WGS sequence"/>
</dbReference>
<dbReference type="RefSeq" id="WP_100780451.1">
    <property type="nucleotide sequence ID" value="NZ_CBCYIZ010000014.1"/>
</dbReference>
<sequence>MNRSEIEQLTDELIGEAVLSLLKEHGPVSKQSLVRRLRDMEASEADPRRREALAAVIAEISASGTPFAQRKRARPQRDLNGLKSEQSDNVFPLFGDGKPSGSKNIH</sequence>
<protein>
    <submittedName>
        <fullName evidence="2">Uncharacterized protein</fullName>
    </submittedName>
</protein>
<feature type="region of interest" description="Disordered" evidence="1">
    <location>
        <begin position="66"/>
        <end position="106"/>
    </location>
</feature>
<dbReference type="AlphaFoldDB" id="A0ABD4KEA6"/>